<dbReference type="PROSITE" id="PS01124">
    <property type="entry name" value="HTH_ARAC_FAMILY_2"/>
    <property type="match status" value="1"/>
</dbReference>
<keyword evidence="3 8" id="KW-0597">Phosphoprotein</keyword>
<evidence type="ECO:0000313" key="11">
    <source>
        <dbReference type="EMBL" id="QAY67244.1"/>
    </source>
</evidence>
<dbReference type="Proteomes" id="UP000293568">
    <property type="component" value="Chromosome"/>
</dbReference>
<evidence type="ECO:0000256" key="3">
    <source>
        <dbReference type="ARBA" id="ARBA00022553"/>
    </source>
</evidence>
<keyword evidence="12" id="KW-1185">Reference proteome</keyword>
<evidence type="ECO:0000259" key="9">
    <source>
        <dbReference type="PROSITE" id="PS01124"/>
    </source>
</evidence>
<keyword evidence="2" id="KW-0963">Cytoplasm</keyword>
<dbReference type="SUPFAM" id="SSF52172">
    <property type="entry name" value="CheY-like"/>
    <property type="match status" value="1"/>
</dbReference>
<accession>A0A4P6EW49</accession>
<dbReference type="InterPro" id="IPR011006">
    <property type="entry name" value="CheY-like_superfamily"/>
</dbReference>
<feature type="modified residue" description="4-aspartylphosphate" evidence="8">
    <location>
        <position position="54"/>
    </location>
</feature>
<dbReference type="PANTHER" id="PTHR42713:SF3">
    <property type="entry name" value="TRANSCRIPTIONAL REGULATORY PROTEIN HPTR"/>
    <property type="match status" value="1"/>
</dbReference>
<dbReference type="PRINTS" id="PR00032">
    <property type="entry name" value="HTHARAC"/>
</dbReference>
<dbReference type="AlphaFoldDB" id="A0A4P6EW49"/>
<dbReference type="OrthoDB" id="159632at2"/>
<dbReference type="PANTHER" id="PTHR42713">
    <property type="entry name" value="HISTIDINE KINASE-RELATED"/>
    <property type="match status" value="1"/>
</dbReference>
<keyword evidence="7" id="KW-0804">Transcription</keyword>
<evidence type="ECO:0000256" key="8">
    <source>
        <dbReference type="PROSITE-ProRule" id="PRU00169"/>
    </source>
</evidence>
<protein>
    <submittedName>
        <fullName evidence="11">Response regulator</fullName>
    </submittedName>
</protein>
<feature type="domain" description="HTH araC/xylS-type" evidence="9">
    <location>
        <begin position="439"/>
        <end position="537"/>
    </location>
</feature>
<dbReference type="SMART" id="SM00342">
    <property type="entry name" value="HTH_ARAC"/>
    <property type="match status" value="1"/>
</dbReference>
<dbReference type="SUPFAM" id="SSF46689">
    <property type="entry name" value="Homeodomain-like"/>
    <property type="match status" value="2"/>
</dbReference>
<name>A0A4P6EW49_9BACL</name>
<evidence type="ECO:0000256" key="5">
    <source>
        <dbReference type="ARBA" id="ARBA00023015"/>
    </source>
</evidence>
<dbReference type="GO" id="GO:0000160">
    <property type="term" value="P:phosphorelay signal transduction system"/>
    <property type="evidence" value="ECO:0007669"/>
    <property type="project" value="UniProtKB-KW"/>
</dbReference>
<dbReference type="InterPro" id="IPR018060">
    <property type="entry name" value="HTH_AraC"/>
</dbReference>
<organism evidence="11 12">
    <name type="scientific">Paenibacillus protaetiae</name>
    <dbReference type="NCBI Taxonomy" id="2509456"/>
    <lineage>
        <taxon>Bacteria</taxon>
        <taxon>Bacillati</taxon>
        <taxon>Bacillota</taxon>
        <taxon>Bacilli</taxon>
        <taxon>Bacillales</taxon>
        <taxon>Paenibacillaceae</taxon>
        <taxon>Paenibacillus</taxon>
    </lineage>
</organism>
<dbReference type="InterPro" id="IPR001789">
    <property type="entry name" value="Sig_transdc_resp-reg_receiver"/>
</dbReference>
<proteinExistence type="predicted"/>
<dbReference type="Pfam" id="PF12833">
    <property type="entry name" value="HTH_18"/>
    <property type="match status" value="1"/>
</dbReference>
<sequence length="542" mass="61653">MKALLVDDEPHVREAIRLLADWQRFGIDEVLEASDGEAATELIREQSPAIVITDMRMPRKDGKELLTWISDNAPSSKVLVVSGYDEFELVRHAIRSGGTDYILKPVEPDALNEAISRAAAAWCKEEAARSRQISQSIELNRMKPHYTDKLLSDMLAGQADAEELAGKLRQLAASADPPAACRVAVLSLEHCDRELLDKFQSYRQLLVFTLLNISNEVLGHKGAAFRHLGQYGEVVLLYWDGAAPFRTALDQINDGMKMTIGRKLHFGVSEPGSVPEQAGKRYAEASALLWRRNLLPAAGKTDCFIHDGASDYGQLRFPRLAARADKLRLAALSGSREQMAAETEDWLGEMRELPWITPEYVSEWNEEWDWLQKQWELDAAGKPAEAKEEESLEEVSHPLPLDSRGMLDWEQWRAMMVGRLEAASRLLASQPNKDNHIIYDIADYITARYKEELSLQDIASHFFLSREYISRKFKQEFGVTMSDYISRIRMERAKVLLMNGQLRIAQVAEMVGYQDENYFSKVFKKQEGIRPGEYRKQFKPEE</sequence>
<evidence type="ECO:0000256" key="1">
    <source>
        <dbReference type="ARBA" id="ARBA00004496"/>
    </source>
</evidence>
<dbReference type="GO" id="GO:0003700">
    <property type="term" value="F:DNA-binding transcription factor activity"/>
    <property type="evidence" value="ECO:0007669"/>
    <property type="project" value="InterPro"/>
</dbReference>
<dbReference type="RefSeq" id="WP_129441662.1">
    <property type="nucleotide sequence ID" value="NZ_CP035492.1"/>
</dbReference>
<gene>
    <name evidence="11" type="ORF">ET464_13375</name>
</gene>
<keyword evidence="4" id="KW-0902">Two-component regulatory system</keyword>
<feature type="domain" description="Response regulatory" evidence="10">
    <location>
        <begin position="2"/>
        <end position="119"/>
    </location>
</feature>
<dbReference type="InterPro" id="IPR009057">
    <property type="entry name" value="Homeodomain-like_sf"/>
</dbReference>
<evidence type="ECO:0000256" key="2">
    <source>
        <dbReference type="ARBA" id="ARBA00022490"/>
    </source>
</evidence>
<dbReference type="Pfam" id="PF00072">
    <property type="entry name" value="Response_reg"/>
    <property type="match status" value="1"/>
</dbReference>
<dbReference type="EMBL" id="CP035492">
    <property type="protein sequence ID" value="QAY67244.1"/>
    <property type="molecule type" value="Genomic_DNA"/>
</dbReference>
<dbReference type="InterPro" id="IPR051552">
    <property type="entry name" value="HptR"/>
</dbReference>
<dbReference type="SMART" id="SM00448">
    <property type="entry name" value="REC"/>
    <property type="match status" value="1"/>
</dbReference>
<dbReference type="Gene3D" id="3.40.50.2300">
    <property type="match status" value="1"/>
</dbReference>
<dbReference type="Gene3D" id="1.10.10.60">
    <property type="entry name" value="Homeodomain-like"/>
    <property type="match status" value="2"/>
</dbReference>
<evidence type="ECO:0000256" key="6">
    <source>
        <dbReference type="ARBA" id="ARBA00023125"/>
    </source>
</evidence>
<dbReference type="CDD" id="cd17536">
    <property type="entry name" value="REC_YesN-like"/>
    <property type="match status" value="1"/>
</dbReference>
<evidence type="ECO:0000256" key="7">
    <source>
        <dbReference type="ARBA" id="ARBA00023163"/>
    </source>
</evidence>
<comment type="subcellular location">
    <subcellularLocation>
        <location evidence="1">Cytoplasm</location>
    </subcellularLocation>
</comment>
<dbReference type="GO" id="GO:0005737">
    <property type="term" value="C:cytoplasm"/>
    <property type="evidence" value="ECO:0007669"/>
    <property type="project" value="UniProtKB-SubCell"/>
</dbReference>
<dbReference type="GO" id="GO:0043565">
    <property type="term" value="F:sequence-specific DNA binding"/>
    <property type="evidence" value="ECO:0007669"/>
    <property type="project" value="InterPro"/>
</dbReference>
<dbReference type="PROSITE" id="PS50110">
    <property type="entry name" value="RESPONSE_REGULATORY"/>
    <property type="match status" value="1"/>
</dbReference>
<evidence type="ECO:0000259" key="10">
    <source>
        <dbReference type="PROSITE" id="PS50110"/>
    </source>
</evidence>
<dbReference type="InterPro" id="IPR020449">
    <property type="entry name" value="Tscrpt_reg_AraC-type_HTH"/>
</dbReference>
<dbReference type="KEGG" id="pprt:ET464_13375"/>
<evidence type="ECO:0000313" key="12">
    <source>
        <dbReference type="Proteomes" id="UP000293568"/>
    </source>
</evidence>
<reference evidence="11 12" key="1">
    <citation type="submission" date="2019-01" db="EMBL/GenBank/DDBJ databases">
        <title>Genome sequencing of strain FW100M-2.</title>
        <authorList>
            <person name="Heo J."/>
            <person name="Kim S.-J."/>
            <person name="Kim J.-S."/>
            <person name="Hong S.-B."/>
            <person name="Kwon S.-W."/>
        </authorList>
    </citation>
    <scope>NUCLEOTIDE SEQUENCE [LARGE SCALE GENOMIC DNA]</scope>
    <source>
        <strain evidence="11 12">FW100M-2</strain>
    </source>
</reference>
<keyword evidence="5" id="KW-0805">Transcription regulation</keyword>
<evidence type="ECO:0000256" key="4">
    <source>
        <dbReference type="ARBA" id="ARBA00023012"/>
    </source>
</evidence>
<keyword evidence="6" id="KW-0238">DNA-binding</keyword>